<dbReference type="EMBL" id="JAGIOC010000001">
    <property type="protein sequence ID" value="MBP2408336.1"/>
    <property type="molecule type" value="Genomic_DNA"/>
</dbReference>
<keyword evidence="3" id="KW-1185">Reference proteome</keyword>
<proteinExistence type="predicted"/>
<feature type="compositionally biased region" description="Polar residues" evidence="1">
    <location>
        <begin position="9"/>
        <end position="25"/>
    </location>
</feature>
<dbReference type="RefSeq" id="WP_245348873.1">
    <property type="nucleotide sequence ID" value="NZ_BAAAJV010000023.1"/>
</dbReference>
<organism evidence="2 3">
    <name type="scientific">Brachybacterium fresconis</name>
    <dbReference type="NCBI Taxonomy" id="173363"/>
    <lineage>
        <taxon>Bacteria</taxon>
        <taxon>Bacillati</taxon>
        <taxon>Actinomycetota</taxon>
        <taxon>Actinomycetes</taxon>
        <taxon>Micrococcales</taxon>
        <taxon>Dermabacteraceae</taxon>
        <taxon>Brachybacterium</taxon>
    </lineage>
</organism>
<dbReference type="Proteomes" id="UP000698222">
    <property type="component" value="Unassembled WGS sequence"/>
</dbReference>
<feature type="region of interest" description="Disordered" evidence="1">
    <location>
        <begin position="54"/>
        <end position="111"/>
    </location>
</feature>
<feature type="region of interest" description="Disordered" evidence="1">
    <location>
        <begin position="1"/>
        <end position="35"/>
    </location>
</feature>
<evidence type="ECO:0000256" key="1">
    <source>
        <dbReference type="SAM" id="MobiDB-lite"/>
    </source>
</evidence>
<protein>
    <submittedName>
        <fullName evidence="2">Uncharacterized protein</fullName>
    </submittedName>
</protein>
<reference evidence="2 3" key="1">
    <citation type="submission" date="2021-03" db="EMBL/GenBank/DDBJ databases">
        <title>Sequencing the genomes of 1000 actinobacteria strains.</title>
        <authorList>
            <person name="Klenk H.-P."/>
        </authorList>
    </citation>
    <scope>NUCLEOTIDE SEQUENCE [LARGE SCALE GENOMIC DNA]</scope>
    <source>
        <strain evidence="2 3">DSM 14564</strain>
    </source>
</reference>
<evidence type="ECO:0000313" key="3">
    <source>
        <dbReference type="Proteomes" id="UP000698222"/>
    </source>
</evidence>
<gene>
    <name evidence="2" type="ORF">JOF44_001239</name>
</gene>
<sequence>MRQGPGDQRPSTRSLSPGASGQTRHGTARSSAARRLRRVLAASTLLLTLAACDGLPRDQDPTSADPAPTMNPTEVAQSEPATVDPSWLCAPDGEAEAPAYTPEPGEFTPETVQAEGSTVTISGAFDLEDGYEYGGFAPDATIVPADPAHRGTPADGYDTHLGTANAPAPPIVVRERVEVPAEGATPSAATARLTLGTCDDAPLPDGQYLLSLRGGGVDGPGRGEDGWSSSTPVMLDVVDGELQSVPGALAASDGEVPADLAPLHCRAPLEAVGDGDGLSVAVSRQESRVSTQVPEEEVGVSVDARVTVTSKDLGTRALLQGVVLTNPATGTVVAGARNAEAVGLQWIGAEGVATAESAWTTRGTCTRAPLEPGDYAAHGFAVTVDDEGSTHVVLSDPWTVEVVEESAPS</sequence>
<name>A0ABS4YHU9_9MICO</name>
<comment type="caution">
    <text evidence="2">The sequence shown here is derived from an EMBL/GenBank/DDBJ whole genome shotgun (WGS) entry which is preliminary data.</text>
</comment>
<evidence type="ECO:0000313" key="2">
    <source>
        <dbReference type="EMBL" id="MBP2408336.1"/>
    </source>
</evidence>
<accession>A0ABS4YHU9</accession>
<feature type="compositionally biased region" description="Polar residues" evidence="1">
    <location>
        <begin position="70"/>
        <end position="80"/>
    </location>
</feature>